<reference evidence="2" key="2">
    <citation type="submission" date="2020-09" db="EMBL/GenBank/DDBJ databases">
        <authorList>
            <person name="Wu Z."/>
        </authorList>
    </citation>
    <scope>NUCLEOTIDE SEQUENCE</scope>
    <source>
        <strain evidence="2">SC17</strain>
    </source>
</reference>
<feature type="transmembrane region" description="Helical" evidence="1">
    <location>
        <begin position="36"/>
        <end position="54"/>
    </location>
</feature>
<name>A0A8J6QB86_9FLAO</name>
<keyword evidence="1" id="KW-0472">Membrane</keyword>
<protein>
    <submittedName>
        <fullName evidence="2">Uncharacterized protein</fullName>
    </submittedName>
</protein>
<keyword evidence="1" id="KW-1133">Transmembrane helix</keyword>
<dbReference type="RefSeq" id="WP_188217450.1">
    <property type="nucleotide sequence ID" value="NZ_BAABGH010000009.1"/>
</dbReference>
<evidence type="ECO:0000313" key="2">
    <source>
        <dbReference type="EMBL" id="MBD0836959.1"/>
    </source>
</evidence>
<dbReference type="Proteomes" id="UP000602057">
    <property type="component" value="Unassembled WGS sequence"/>
</dbReference>
<organism evidence="2 3">
    <name type="scientific">Aestuariibaculum suncheonense</name>
    <dbReference type="NCBI Taxonomy" id="1028745"/>
    <lineage>
        <taxon>Bacteria</taxon>
        <taxon>Pseudomonadati</taxon>
        <taxon>Bacteroidota</taxon>
        <taxon>Flavobacteriia</taxon>
        <taxon>Flavobacteriales</taxon>
        <taxon>Flavobacteriaceae</taxon>
    </lineage>
</organism>
<dbReference type="EMBL" id="JACVXC010000008">
    <property type="protein sequence ID" value="MBD0836959.1"/>
    <property type="molecule type" value="Genomic_DNA"/>
</dbReference>
<accession>A0A8J6QB86</accession>
<keyword evidence="1" id="KW-0812">Transmembrane</keyword>
<reference evidence="2" key="1">
    <citation type="journal article" date="2013" name="Int. J. Syst. Evol. Microbiol.">
        <title>Aestuariibaculum suncheonense gen. nov., sp. nov., a marine bacterium of the family Flavobacteriaceae isolated from a tidal flat and emended descriptions of the genera Gaetbulibacter and Tamlana.</title>
        <authorList>
            <person name="Jeong S.H."/>
            <person name="Park M.S."/>
            <person name="Jin H.M."/>
            <person name="Lee K."/>
            <person name="Park W."/>
            <person name="Jeon C.O."/>
        </authorList>
    </citation>
    <scope>NUCLEOTIDE SEQUENCE</scope>
    <source>
        <strain evidence="2">SC17</strain>
    </source>
</reference>
<evidence type="ECO:0000256" key="1">
    <source>
        <dbReference type="SAM" id="Phobius"/>
    </source>
</evidence>
<keyword evidence="3" id="KW-1185">Reference proteome</keyword>
<comment type="caution">
    <text evidence="2">The sequence shown here is derived from an EMBL/GenBank/DDBJ whole genome shotgun (WGS) entry which is preliminary data.</text>
</comment>
<gene>
    <name evidence="2" type="ORF">ICJ84_16095</name>
</gene>
<sequence length="209" mass="24473">MTFKRDNHKNKKLYYQLFVLIELTLLISLYYFGVHWAILILATPIFLIDTWSNIRCANRQKKYIKEIEITPKGINCLLATDKIDSIPYNKCLFSIREKKFEKDKTEIEIRQKRILKSRLIGRLHISNWNQIFEIKNELIKNNITQIKYRPEGYWSKYGTLTADVVITGTALAVGEIAEITGDFQTASDLRTYGVMPIHEINNDLKPNDE</sequence>
<dbReference type="AlphaFoldDB" id="A0A8J6QB86"/>
<proteinExistence type="predicted"/>
<feature type="transmembrane region" description="Helical" evidence="1">
    <location>
        <begin position="12"/>
        <end position="30"/>
    </location>
</feature>
<evidence type="ECO:0000313" key="3">
    <source>
        <dbReference type="Proteomes" id="UP000602057"/>
    </source>
</evidence>